<reference evidence="1 2" key="1">
    <citation type="submission" date="2019-09" db="EMBL/GenBank/DDBJ databases">
        <title>Paraburkholderia podalyriae sp. nov., A South African Podalyria-associated rhizobium.</title>
        <authorList>
            <person name="Mavima L."/>
            <person name="Beukes C.W."/>
            <person name="Palmer M."/>
            <person name="De Meyer S.E."/>
            <person name="James E.K."/>
            <person name="Maluk M."/>
            <person name="Avontuur J.R."/>
            <person name="Chan W.Y."/>
            <person name="Venter S.N."/>
            <person name="Steenkamp E.T."/>
        </authorList>
    </citation>
    <scope>NUCLEOTIDE SEQUENCE [LARGE SCALE GENOMIC DNA]</scope>
    <source>
        <strain evidence="1 2">WC7.3b</strain>
    </source>
</reference>
<dbReference type="EMBL" id="VZQQ01000091">
    <property type="protein sequence ID" value="MBC8752295.1"/>
    <property type="molecule type" value="Genomic_DNA"/>
</dbReference>
<sequence length="89" mass="9712">MTMKVKAVSAEASALERVVSAAREVQAASQRLEAHYLQYPDEPPTTLELARFAAAMQELKDAREAFDALVAKGAPPLTVNRKIGMARRT</sequence>
<proteinExistence type="predicted"/>
<name>A0ABR7Q168_9BURK</name>
<protein>
    <submittedName>
        <fullName evidence="1">Uncharacterized protein</fullName>
    </submittedName>
</protein>
<comment type="caution">
    <text evidence="1">The sequence shown here is derived from an EMBL/GenBank/DDBJ whole genome shotgun (WGS) entry which is preliminary data.</text>
</comment>
<organism evidence="1 2">
    <name type="scientific">Paraburkholderia podalyriae</name>
    <dbReference type="NCBI Taxonomy" id="1938811"/>
    <lineage>
        <taxon>Bacteria</taxon>
        <taxon>Pseudomonadati</taxon>
        <taxon>Pseudomonadota</taxon>
        <taxon>Betaproteobacteria</taxon>
        <taxon>Burkholderiales</taxon>
        <taxon>Burkholderiaceae</taxon>
        <taxon>Paraburkholderia</taxon>
    </lineage>
</organism>
<keyword evidence="2" id="KW-1185">Reference proteome</keyword>
<evidence type="ECO:0000313" key="2">
    <source>
        <dbReference type="Proteomes" id="UP000736373"/>
    </source>
</evidence>
<evidence type="ECO:0000313" key="1">
    <source>
        <dbReference type="EMBL" id="MBC8752295.1"/>
    </source>
</evidence>
<dbReference type="Proteomes" id="UP000736373">
    <property type="component" value="Unassembled WGS sequence"/>
</dbReference>
<accession>A0ABR7Q168</accession>
<gene>
    <name evidence="1" type="ORF">F6X42_39495</name>
</gene>